<gene>
    <name evidence="2" type="primary">flgL</name>
    <name evidence="2" type="ORF">CP985_08695</name>
</gene>
<dbReference type="GO" id="GO:0005198">
    <property type="term" value="F:structural molecule activity"/>
    <property type="evidence" value="ECO:0007669"/>
    <property type="project" value="InterPro"/>
</dbReference>
<dbReference type="KEGG" id="amyt:AMYT_2199"/>
<dbReference type="GO" id="GO:0071973">
    <property type="term" value="P:bacterial-type flagellum-dependent cell motility"/>
    <property type="evidence" value="ECO:0007669"/>
    <property type="project" value="InterPro"/>
</dbReference>
<dbReference type="AlphaFoldDB" id="A0AAX2AHM7"/>
<name>A0AAX2AHM7_9BACT</name>
<dbReference type="InterPro" id="IPR001029">
    <property type="entry name" value="Flagellin_N"/>
</dbReference>
<dbReference type="Pfam" id="PF00669">
    <property type="entry name" value="Flagellin_N"/>
    <property type="match status" value="1"/>
</dbReference>
<dbReference type="Gene3D" id="1.20.1330.10">
    <property type="entry name" value="f41 fragment of flagellin, N-terminal domain"/>
    <property type="match status" value="1"/>
</dbReference>
<protein>
    <submittedName>
        <fullName evidence="2">Flagellar hook-associated protein 3</fullName>
    </submittedName>
</protein>
<dbReference type="NCBIfam" id="TIGR02550">
    <property type="entry name" value="flagell_flgL"/>
    <property type="match status" value="1"/>
</dbReference>
<feature type="domain" description="Flagellin N-terminal" evidence="1">
    <location>
        <begin position="17"/>
        <end position="134"/>
    </location>
</feature>
<accession>A0AAX2AHM7</accession>
<dbReference type="Proteomes" id="UP000290092">
    <property type="component" value="Unassembled WGS sequence"/>
</dbReference>
<keyword evidence="2" id="KW-0282">Flagellum</keyword>
<keyword evidence="2" id="KW-0966">Cell projection</keyword>
<dbReference type="PANTHER" id="PTHR42792:SF1">
    <property type="entry name" value="FLAGELLAR HOOK-ASSOCIATED PROTEIN 3"/>
    <property type="match status" value="1"/>
</dbReference>
<evidence type="ECO:0000259" key="1">
    <source>
        <dbReference type="Pfam" id="PF00669"/>
    </source>
</evidence>
<dbReference type="EMBL" id="NXID01000029">
    <property type="protein sequence ID" value="RXK15433.1"/>
    <property type="molecule type" value="Genomic_DNA"/>
</dbReference>
<dbReference type="SUPFAM" id="SSF64518">
    <property type="entry name" value="Phase 1 flagellin"/>
    <property type="match status" value="1"/>
</dbReference>
<dbReference type="GO" id="GO:0009424">
    <property type="term" value="C:bacterial-type flagellum hook"/>
    <property type="evidence" value="ECO:0007669"/>
    <property type="project" value="InterPro"/>
</dbReference>
<keyword evidence="2" id="KW-0969">Cilium</keyword>
<evidence type="ECO:0000313" key="2">
    <source>
        <dbReference type="EMBL" id="RXK15433.1"/>
    </source>
</evidence>
<dbReference type="RefSeq" id="WP_114842573.1">
    <property type="nucleotide sequence ID" value="NZ_CP031219.1"/>
</dbReference>
<keyword evidence="3" id="KW-1185">Reference proteome</keyword>
<reference evidence="2 3" key="1">
    <citation type="submission" date="2017-09" db="EMBL/GenBank/DDBJ databases">
        <title>Genomics of the genus Arcobacter.</title>
        <authorList>
            <person name="Perez-Cataluna A."/>
            <person name="Figueras M.J."/>
            <person name="Salas-Masso N."/>
        </authorList>
    </citation>
    <scope>NUCLEOTIDE SEQUENCE [LARGE SCALE GENOMIC DNA]</scope>
    <source>
        <strain evidence="2 3">CECT 7386</strain>
    </source>
</reference>
<organism evidence="2 3">
    <name type="scientific">Malaciobacter mytili LMG 24559</name>
    <dbReference type="NCBI Taxonomy" id="1032238"/>
    <lineage>
        <taxon>Bacteria</taxon>
        <taxon>Pseudomonadati</taxon>
        <taxon>Campylobacterota</taxon>
        <taxon>Epsilonproteobacteria</taxon>
        <taxon>Campylobacterales</taxon>
        <taxon>Arcobacteraceae</taxon>
        <taxon>Malaciobacter</taxon>
    </lineage>
</organism>
<sequence>MINSLSESIYRLSLLNAEQERISYQSSTGKKIDNGSDDSLVFTKEIYIEDKISVFDGIKKQIDITAAQNKSADSSLAEIKDIISSLKSEIIRALDDGIDPESKKNIAINLEGMKKNLFLFSNEQSNGEYLFSGTEGTKPPFEQDPVTGDVTYVGNGYLKKVAVDEGSYRDRGVTGFDMMMNTNDTAYYGEKLTFTANERVVDNSGNEWVLDAGVPQLVKHTEIGASTETMPLTEILPATVPAKYETTNPISTPGQVLKSKENIFDVIDNLVNALNQVDSTGAPITEDQAKAQLKDGLGKVNQAFDSINAAHSALGVRNKIFEVSSEKVSAKITHFNILFRETAGVDLGKVAMEAKALELTFTALYSTVNKMNQLSLVNYIN</sequence>
<evidence type="ECO:0000313" key="3">
    <source>
        <dbReference type="Proteomes" id="UP000290092"/>
    </source>
</evidence>
<dbReference type="InterPro" id="IPR013384">
    <property type="entry name" value="Flagell_FlgL"/>
</dbReference>
<comment type="caution">
    <text evidence="2">The sequence shown here is derived from an EMBL/GenBank/DDBJ whole genome shotgun (WGS) entry which is preliminary data.</text>
</comment>
<dbReference type="InterPro" id="IPR001492">
    <property type="entry name" value="Flagellin"/>
</dbReference>
<dbReference type="PANTHER" id="PTHR42792">
    <property type="entry name" value="FLAGELLIN"/>
    <property type="match status" value="1"/>
</dbReference>
<proteinExistence type="predicted"/>